<dbReference type="PANTHER" id="PTHR19441:SF95">
    <property type="entry name" value="PERLWAPIN ISOFORM X1"/>
    <property type="match status" value="1"/>
</dbReference>
<evidence type="ECO:0000313" key="2">
    <source>
        <dbReference type="Ensembl" id="ENSSANP00000033689.1"/>
    </source>
</evidence>
<dbReference type="Proteomes" id="UP000472260">
    <property type="component" value="Unassembled WGS sequence"/>
</dbReference>
<accession>A0A671MLW8</accession>
<dbReference type="InterPro" id="IPR036645">
    <property type="entry name" value="Elafin-like_sf"/>
</dbReference>
<dbReference type="Gene3D" id="4.10.75.10">
    <property type="entry name" value="Elafin-like"/>
    <property type="match status" value="1"/>
</dbReference>
<organism evidence="2 3">
    <name type="scientific">Sinocyclocheilus anshuiensis</name>
    <dbReference type="NCBI Taxonomy" id="1608454"/>
    <lineage>
        <taxon>Eukaryota</taxon>
        <taxon>Metazoa</taxon>
        <taxon>Chordata</taxon>
        <taxon>Craniata</taxon>
        <taxon>Vertebrata</taxon>
        <taxon>Euteleostomi</taxon>
        <taxon>Actinopterygii</taxon>
        <taxon>Neopterygii</taxon>
        <taxon>Teleostei</taxon>
        <taxon>Ostariophysi</taxon>
        <taxon>Cypriniformes</taxon>
        <taxon>Cyprinidae</taxon>
        <taxon>Cyprininae</taxon>
        <taxon>Sinocyclocheilus</taxon>
    </lineage>
</organism>
<evidence type="ECO:0000259" key="1">
    <source>
        <dbReference type="PROSITE" id="PS51390"/>
    </source>
</evidence>
<dbReference type="SUPFAM" id="SSF57256">
    <property type="entry name" value="Elafin-like"/>
    <property type="match status" value="1"/>
</dbReference>
<dbReference type="GO" id="GO:0004867">
    <property type="term" value="F:serine-type endopeptidase inhibitor activity"/>
    <property type="evidence" value="ECO:0007669"/>
    <property type="project" value="TreeGrafter"/>
</dbReference>
<dbReference type="PRINTS" id="PR00003">
    <property type="entry name" value="4DISULPHCORE"/>
</dbReference>
<dbReference type="FunFam" id="4.10.75.10:FF:000001">
    <property type="entry name" value="Anosmin 1"/>
    <property type="match status" value="1"/>
</dbReference>
<dbReference type="Pfam" id="PF00095">
    <property type="entry name" value="WAP"/>
    <property type="match status" value="1"/>
</dbReference>
<dbReference type="AlphaFoldDB" id="A0A671MLW8"/>
<sequence>IETALEDTNAVNLTVGLFAFCLFPVSFTKPGECPPQSSGRLCTRSCRSDSNCPNNKKCCSNGCGRYCNAPYPGICVILFWSVDGFTK</sequence>
<dbReference type="PANTHER" id="PTHR19441">
    <property type="entry name" value="WHEY ACDIC PROTEIN WAP"/>
    <property type="match status" value="1"/>
</dbReference>
<reference evidence="2" key="1">
    <citation type="submission" date="2025-08" db="UniProtKB">
        <authorList>
            <consortium name="Ensembl"/>
        </authorList>
    </citation>
    <scope>IDENTIFICATION</scope>
</reference>
<reference evidence="2" key="2">
    <citation type="submission" date="2025-09" db="UniProtKB">
        <authorList>
            <consortium name="Ensembl"/>
        </authorList>
    </citation>
    <scope>IDENTIFICATION</scope>
</reference>
<evidence type="ECO:0000313" key="3">
    <source>
        <dbReference type="Proteomes" id="UP000472260"/>
    </source>
</evidence>
<dbReference type="PROSITE" id="PS51390">
    <property type="entry name" value="WAP"/>
    <property type="match status" value="1"/>
</dbReference>
<feature type="domain" description="WAP" evidence="1">
    <location>
        <begin position="26"/>
        <end position="71"/>
    </location>
</feature>
<keyword evidence="3" id="KW-1185">Reference proteome</keyword>
<dbReference type="InterPro" id="IPR008197">
    <property type="entry name" value="WAP_dom"/>
</dbReference>
<dbReference type="SMART" id="SM00217">
    <property type="entry name" value="WAP"/>
    <property type="match status" value="1"/>
</dbReference>
<dbReference type="Ensembl" id="ENSSANT00000035876.1">
    <property type="protein sequence ID" value="ENSSANP00000033689.1"/>
    <property type="gene ID" value="ENSSANG00000017151.1"/>
</dbReference>
<proteinExistence type="predicted"/>
<dbReference type="InterPro" id="IPR050514">
    <property type="entry name" value="WAP_four-disulfide_core"/>
</dbReference>
<protein>
    <recommendedName>
        <fullName evidence="1">WAP domain-containing protein</fullName>
    </recommendedName>
</protein>
<name>A0A671MLW8_9TELE</name>
<dbReference type="GO" id="GO:0005615">
    <property type="term" value="C:extracellular space"/>
    <property type="evidence" value="ECO:0007669"/>
    <property type="project" value="TreeGrafter"/>
</dbReference>